<evidence type="ECO:0000256" key="1">
    <source>
        <dbReference type="ARBA" id="ARBA00005125"/>
    </source>
</evidence>
<feature type="domain" description="NAD-dependent epimerase/dehydratase" evidence="3">
    <location>
        <begin position="18"/>
        <end position="243"/>
    </location>
</feature>
<keyword evidence="5" id="KW-1185">Reference proteome</keyword>
<organism evidence="4 5">
    <name type="scientific">Pseudoduganella namucuonensis</name>
    <dbReference type="NCBI Taxonomy" id="1035707"/>
    <lineage>
        <taxon>Bacteria</taxon>
        <taxon>Pseudomonadati</taxon>
        <taxon>Pseudomonadota</taxon>
        <taxon>Betaproteobacteria</taxon>
        <taxon>Burkholderiales</taxon>
        <taxon>Oxalobacteraceae</taxon>
        <taxon>Telluria group</taxon>
        <taxon>Pseudoduganella</taxon>
    </lineage>
</organism>
<evidence type="ECO:0000259" key="3">
    <source>
        <dbReference type="Pfam" id="PF01370"/>
    </source>
</evidence>
<comment type="similarity">
    <text evidence="2">Belongs to the NAD(P)-dependent epimerase/dehydratase family.</text>
</comment>
<sequence length="315" mass="35331">MNPLEIMSLTREGVGKTALITGADSFTGQYVARELLAAGYRVIGTTSSGQGNLPFGTQIRKLELIDRIAIRILLSEARPDVVVHLETHPKTQSDDIEKIYTVDIAWTSKLLEELDAISLKRPIVMIISDASVYGNSSHSVIDEQVEISPLDDFSVSKISVEHIAKIWMDRIHIIIVRPFNYSGLGQHPSFFLPKIVDSFQRREASIRLPQLNIKRDFSDVRLVAAAYRALLYRAPESGVYNVCSGIAYSLEDIHKTMETIADFKINLIETKALKLPEVIEVQIGNNNRLENVIGKIIPIPLEKTLRWMYTNGSET</sequence>
<accession>A0A1I7M5A7</accession>
<dbReference type="InterPro" id="IPR036291">
    <property type="entry name" value="NAD(P)-bd_dom_sf"/>
</dbReference>
<reference evidence="5" key="1">
    <citation type="submission" date="2016-10" db="EMBL/GenBank/DDBJ databases">
        <authorList>
            <person name="Varghese N."/>
            <person name="Submissions S."/>
        </authorList>
    </citation>
    <scope>NUCLEOTIDE SEQUENCE [LARGE SCALE GENOMIC DNA]</scope>
    <source>
        <strain evidence="5">CGMCC 1.11014</strain>
    </source>
</reference>
<dbReference type="STRING" id="1035707.SAMN05216552_105914"/>
<dbReference type="Gene3D" id="3.90.25.10">
    <property type="entry name" value="UDP-galactose 4-epimerase, domain 1"/>
    <property type="match status" value="1"/>
</dbReference>
<dbReference type="InterPro" id="IPR001509">
    <property type="entry name" value="Epimerase_deHydtase"/>
</dbReference>
<evidence type="ECO:0000313" key="4">
    <source>
        <dbReference type="EMBL" id="SFV17103.1"/>
    </source>
</evidence>
<gene>
    <name evidence="4" type="ORF">SAMN05216552_105914</name>
</gene>
<evidence type="ECO:0000313" key="5">
    <source>
        <dbReference type="Proteomes" id="UP000199391"/>
    </source>
</evidence>
<dbReference type="Gene3D" id="3.40.50.720">
    <property type="entry name" value="NAD(P)-binding Rossmann-like Domain"/>
    <property type="match status" value="1"/>
</dbReference>
<dbReference type="Proteomes" id="UP000199391">
    <property type="component" value="Unassembled WGS sequence"/>
</dbReference>
<protein>
    <submittedName>
        <fullName evidence="4">Nucleoside-diphosphate-sugar epimerase</fullName>
    </submittedName>
</protein>
<dbReference type="OrthoDB" id="5295702at2"/>
<dbReference type="PANTHER" id="PTHR43000">
    <property type="entry name" value="DTDP-D-GLUCOSE 4,6-DEHYDRATASE-RELATED"/>
    <property type="match status" value="1"/>
</dbReference>
<dbReference type="AlphaFoldDB" id="A0A1I7M5A7"/>
<proteinExistence type="inferred from homology"/>
<comment type="pathway">
    <text evidence="1">Bacterial outer membrane biogenesis; LPS O-antigen biosynthesis.</text>
</comment>
<dbReference type="Pfam" id="PF01370">
    <property type="entry name" value="Epimerase"/>
    <property type="match status" value="1"/>
</dbReference>
<dbReference type="EMBL" id="FPBO01000059">
    <property type="protein sequence ID" value="SFV17103.1"/>
    <property type="molecule type" value="Genomic_DNA"/>
</dbReference>
<evidence type="ECO:0000256" key="2">
    <source>
        <dbReference type="ARBA" id="ARBA00007637"/>
    </source>
</evidence>
<name>A0A1I7M5A7_9BURK</name>
<dbReference type="SUPFAM" id="SSF51735">
    <property type="entry name" value="NAD(P)-binding Rossmann-fold domains"/>
    <property type="match status" value="1"/>
</dbReference>
<dbReference type="RefSeq" id="WP_093561225.1">
    <property type="nucleotide sequence ID" value="NZ_FPBO01000059.1"/>
</dbReference>